<gene>
    <name evidence="1" type="ORF">B5M47_03655</name>
</gene>
<name>A0A1W9NWQ8_UNCC3</name>
<dbReference type="Proteomes" id="UP000192520">
    <property type="component" value="Unassembled WGS sequence"/>
</dbReference>
<protein>
    <submittedName>
        <fullName evidence="1">Uncharacterized protein</fullName>
    </submittedName>
</protein>
<evidence type="ECO:0000313" key="1">
    <source>
        <dbReference type="EMBL" id="OQX50601.1"/>
    </source>
</evidence>
<accession>A0A1W9NWQ8</accession>
<dbReference type="AlphaFoldDB" id="A0A1W9NWQ8"/>
<dbReference type="GO" id="GO:0046872">
    <property type="term" value="F:metal ion binding"/>
    <property type="evidence" value="ECO:0007669"/>
    <property type="project" value="InterPro"/>
</dbReference>
<proteinExistence type="predicted"/>
<dbReference type="GO" id="GO:0003677">
    <property type="term" value="F:DNA binding"/>
    <property type="evidence" value="ECO:0007669"/>
    <property type="project" value="InterPro"/>
</dbReference>
<dbReference type="InterPro" id="IPR003735">
    <property type="entry name" value="Metal_Tscrpt_repr"/>
</dbReference>
<reference evidence="2" key="1">
    <citation type="submission" date="2017-03" db="EMBL/GenBank/DDBJ databases">
        <title>Novel pathways for hydrocarbon cycling and metabolic interdependencies in hydrothermal sediment communities.</title>
        <authorList>
            <person name="Dombrowski N."/>
            <person name="Seitz K."/>
            <person name="Teske A."/>
            <person name="Baker B."/>
        </authorList>
    </citation>
    <scope>NUCLEOTIDE SEQUENCE [LARGE SCALE GENOMIC DNA]</scope>
</reference>
<comment type="caution">
    <text evidence="1">The sequence shown here is derived from an EMBL/GenBank/DDBJ whole genome shotgun (WGS) entry which is preliminary data.</text>
</comment>
<organism evidence="1 2">
    <name type="scientific">candidate division CPR3 bacterium 4484_211</name>
    <dbReference type="NCBI Taxonomy" id="1968527"/>
    <lineage>
        <taxon>Bacteria</taxon>
        <taxon>Bacteria division CPR3</taxon>
    </lineage>
</organism>
<dbReference type="Gene3D" id="1.20.58.1000">
    <property type="entry name" value="Metal-sensitive repressor, helix protomer"/>
    <property type="match status" value="1"/>
</dbReference>
<evidence type="ECO:0000313" key="2">
    <source>
        <dbReference type="Proteomes" id="UP000192520"/>
    </source>
</evidence>
<dbReference type="EMBL" id="MZGJ01000029">
    <property type="protein sequence ID" value="OQX50601.1"/>
    <property type="molecule type" value="Genomic_DNA"/>
</dbReference>
<dbReference type="InterPro" id="IPR038390">
    <property type="entry name" value="Metal_Tscrpt_repr_sf"/>
</dbReference>
<sequence>MRENTINQRLNIIKGQVGGLADLIEGGESCRKITEQFYAINAALKKVIEMYFKENLATCLKSVNFKKRETIEFLLKEIIKSK</sequence>
<dbReference type="STRING" id="1968527.B5M47_03655"/>
<dbReference type="Pfam" id="PF02583">
    <property type="entry name" value="Trns_repr_metal"/>
    <property type="match status" value="1"/>
</dbReference>
<dbReference type="GO" id="GO:0045892">
    <property type="term" value="P:negative regulation of DNA-templated transcription"/>
    <property type="evidence" value="ECO:0007669"/>
    <property type="project" value="UniProtKB-ARBA"/>
</dbReference>